<reference evidence="2 3" key="1">
    <citation type="journal article" date="2009" name="Nature">
        <title>The Sorghum bicolor genome and the diversification of grasses.</title>
        <authorList>
            <person name="Paterson A.H."/>
            <person name="Bowers J.E."/>
            <person name="Bruggmann R."/>
            <person name="Dubchak I."/>
            <person name="Grimwood J."/>
            <person name="Gundlach H."/>
            <person name="Haberer G."/>
            <person name="Hellsten U."/>
            <person name="Mitros T."/>
            <person name="Poliakov A."/>
            <person name="Schmutz J."/>
            <person name="Spannagl M."/>
            <person name="Tang H."/>
            <person name="Wang X."/>
            <person name="Wicker T."/>
            <person name="Bharti A.K."/>
            <person name="Chapman J."/>
            <person name="Feltus F.A."/>
            <person name="Gowik U."/>
            <person name="Grigoriev I.V."/>
            <person name="Lyons E."/>
            <person name="Maher C.A."/>
            <person name="Martis M."/>
            <person name="Narechania A."/>
            <person name="Otillar R.P."/>
            <person name="Penning B.W."/>
            <person name="Salamov A.A."/>
            <person name="Wang Y."/>
            <person name="Zhang L."/>
            <person name="Carpita N.C."/>
            <person name="Freeling M."/>
            <person name="Gingle A.R."/>
            <person name="Hash C.T."/>
            <person name="Keller B."/>
            <person name="Klein P."/>
            <person name="Kresovich S."/>
            <person name="McCann M.C."/>
            <person name="Ming R."/>
            <person name="Peterson D.G."/>
            <person name="Mehboob-ur-Rahman"/>
            <person name="Ware D."/>
            <person name="Westhoff P."/>
            <person name="Mayer K.F."/>
            <person name="Messing J."/>
            <person name="Rokhsar D.S."/>
        </authorList>
    </citation>
    <scope>NUCLEOTIDE SEQUENCE [LARGE SCALE GENOMIC DNA]</scope>
    <source>
        <strain evidence="3">cv. BTx623</strain>
    </source>
</reference>
<keyword evidence="1" id="KW-1133">Transmembrane helix</keyword>
<gene>
    <name evidence="2" type="ORF">SORBI_3004G140900</name>
</gene>
<protein>
    <submittedName>
        <fullName evidence="2">Uncharacterized protein</fullName>
    </submittedName>
</protein>
<organism evidence="2 3">
    <name type="scientific">Sorghum bicolor</name>
    <name type="common">Sorghum</name>
    <name type="synonym">Sorghum vulgare</name>
    <dbReference type="NCBI Taxonomy" id="4558"/>
    <lineage>
        <taxon>Eukaryota</taxon>
        <taxon>Viridiplantae</taxon>
        <taxon>Streptophyta</taxon>
        <taxon>Embryophyta</taxon>
        <taxon>Tracheophyta</taxon>
        <taxon>Spermatophyta</taxon>
        <taxon>Magnoliopsida</taxon>
        <taxon>Liliopsida</taxon>
        <taxon>Poales</taxon>
        <taxon>Poaceae</taxon>
        <taxon>PACMAD clade</taxon>
        <taxon>Panicoideae</taxon>
        <taxon>Andropogonodae</taxon>
        <taxon>Andropogoneae</taxon>
        <taxon>Sorghinae</taxon>
        <taxon>Sorghum</taxon>
    </lineage>
</organism>
<reference evidence="3" key="2">
    <citation type="journal article" date="2018" name="Plant J.">
        <title>The Sorghum bicolor reference genome: improved assembly, gene annotations, a transcriptome atlas, and signatures of genome organization.</title>
        <authorList>
            <person name="McCormick R.F."/>
            <person name="Truong S.K."/>
            <person name="Sreedasyam A."/>
            <person name="Jenkins J."/>
            <person name="Shu S."/>
            <person name="Sims D."/>
            <person name="Kennedy M."/>
            <person name="Amirebrahimi M."/>
            <person name="Weers B.D."/>
            <person name="McKinley B."/>
            <person name="Mattison A."/>
            <person name="Morishige D.T."/>
            <person name="Grimwood J."/>
            <person name="Schmutz J."/>
            <person name="Mullet J.E."/>
        </authorList>
    </citation>
    <scope>NUCLEOTIDE SEQUENCE [LARGE SCALE GENOMIC DNA]</scope>
    <source>
        <strain evidence="3">cv. BTx623</strain>
    </source>
</reference>
<feature type="transmembrane region" description="Helical" evidence="1">
    <location>
        <begin position="12"/>
        <end position="33"/>
    </location>
</feature>
<keyword evidence="1" id="KW-0472">Membrane</keyword>
<dbReference type="Proteomes" id="UP000000768">
    <property type="component" value="Chromosome 4"/>
</dbReference>
<sequence length="87" mass="9647">MVIHVLQKGSTNVEIVQFGISIVEITFLNVVAVKGTGSSLFYSILFSIRLYTVWTVLRRGAASVLSSRQTSGARITITIRRFKCRAL</sequence>
<feature type="transmembrane region" description="Helical" evidence="1">
    <location>
        <begin position="39"/>
        <end position="57"/>
    </location>
</feature>
<proteinExistence type="predicted"/>
<name>A0A194YQR7_SORBI</name>
<dbReference type="Gramene" id="KXG30170">
    <property type="protein sequence ID" value="KXG30170"/>
    <property type="gene ID" value="SORBI_3004G140900"/>
</dbReference>
<dbReference type="InParanoid" id="A0A194YQR7"/>
<keyword evidence="3" id="KW-1185">Reference proteome</keyword>
<keyword evidence="1" id="KW-0812">Transmembrane</keyword>
<dbReference type="AlphaFoldDB" id="A0A194YQR7"/>
<evidence type="ECO:0000313" key="3">
    <source>
        <dbReference type="Proteomes" id="UP000000768"/>
    </source>
</evidence>
<accession>A0A194YQR7</accession>
<evidence type="ECO:0000256" key="1">
    <source>
        <dbReference type="SAM" id="Phobius"/>
    </source>
</evidence>
<evidence type="ECO:0000313" key="2">
    <source>
        <dbReference type="EMBL" id="KXG30170.1"/>
    </source>
</evidence>
<dbReference type="EMBL" id="CM000763">
    <property type="protein sequence ID" value="KXG30170.1"/>
    <property type="molecule type" value="Genomic_DNA"/>
</dbReference>